<dbReference type="KEGG" id="mee:DA075_29790"/>
<sequence length="368" mass="41068">MPDTMFHRLFTARGIVFKPATSLARDLRYHAHEHGERIAILYAGEEPWSKRYRDRKLNGQDATVLDQIRAAVGDLVGDESFVWMGNTDLSDGFFAQTGAARLPNTPHGLNGYQGYHNVVALSALNPPLAHFGFMEGRGINGEEMRTAHYRTAVYQAVMRCSIRNPDDATPKRVVVMDRDTAEWLADLFPGAKVEPLPGMGLVPRKGQPGRRRKHASNADRVQAHREQEKRKLLAHLDLINGTSLVTGRYPFFDQEVRAGMREVACNEKALKEGDIVTPQAAPQTCGTAFGSIRHVEERCAMCAPLPTSQFEHALPERMFCEAATLLLDQFVAAGGEPEGLERVMNELGWRCVESDADRSPRLPVRRVR</sequence>
<evidence type="ECO:0000313" key="2">
    <source>
        <dbReference type="EMBL" id="AWB24530.1"/>
    </source>
</evidence>
<organism evidence="2 3">
    <name type="scientific">Methylobacterium currus</name>
    <dbReference type="NCBI Taxonomy" id="2051553"/>
    <lineage>
        <taxon>Bacteria</taxon>
        <taxon>Pseudomonadati</taxon>
        <taxon>Pseudomonadota</taxon>
        <taxon>Alphaproteobacteria</taxon>
        <taxon>Hyphomicrobiales</taxon>
        <taxon>Methylobacteriaceae</taxon>
        <taxon>Methylobacterium</taxon>
    </lineage>
</organism>
<proteinExistence type="predicted"/>
<accession>A0A2R4WSL7</accession>
<name>A0A2R4WSL7_9HYPH</name>
<keyword evidence="3" id="KW-1185">Reference proteome</keyword>
<dbReference type="Proteomes" id="UP000244755">
    <property type="component" value="Chromosome 1"/>
</dbReference>
<protein>
    <submittedName>
        <fullName evidence="2">Uncharacterized protein</fullName>
    </submittedName>
</protein>
<reference evidence="2 3" key="1">
    <citation type="submission" date="2018-04" db="EMBL/GenBank/DDBJ databases">
        <title>Methylobacterium sp. PR1016A genome.</title>
        <authorList>
            <person name="Park W."/>
        </authorList>
    </citation>
    <scope>NUCLEOTIDE SEQUENCE [LARGE SCALE GENOMIC DNA]</scope>
    <source>
        <strain evidence="2 3">PR1016A</strain>
    </source>
</reference>
<dbReference type="AlphaFoldDB" id="A0A2R4WSL7"/>
<gene>
    <name evidence="2" type="ORF">DA075_29790</name>
</gene>
<feature type="region of interest" description="Disordered" evidence="1">
    <location>
        <begin position="198"/>
        <end position="223"/>
    </location>
</feature>
<evidence type="ECO:0000256" key="1">
    <source>
        <dbReference type="SAM" id="MobiDB-lite"/>
    </source>
</evidence>
<evidence type="ECO:0000313" key="3">
    <source>
        <dbReference type="Proteomes" id="UP000244755"/>
    </source>
</evidence>
<dbReference type="EMBL" id="CP028843">
    <property type="protein sequence ID" value="AWB24530.1"/>
    <property type="molecule type" value="Genomic_DNA"/>
</dbReference>